<keyword evidence="8" id="KW-0625">Polysaccharide transport</keyword>
<evidence type="ECO:0000256" key="7">
    <source>
        <dbReference type="ARBA" id="ARBA00022729"/>
    </source>
</evidence>
<evidence type="ECO:0000256" key="4">
    <source>
        <dbReference type="ARBA" id="ARBA00022452"/>
    </source>
</evidence>
<keyword evidence="13" id="KW-0998">Cell outer membrane</keyword>
<keyword evidence="4" id="KW-1134">Transmembrane beta strand</keyword>
<sequence length="415" mass="44937">MSVTPQSVLVANRSNYNPKSLPAIFFQNAGGAGGGRGIGALPPASTGPELRPTRLVTQLPPPPAVTPYEIGIGDVVLLATPQAGSTIEELTGLLAAQNRRQGYTVQDDGAIAIPEVGRIRLAGMTLEEAEAEVFQRLVEAQIDPSFSLEIAEFNSKRVSIGGAVRNAAVVPIRLTPLYLPEALAAAGGVQLVDDDFAVIRLYRDGVLYQIPVKQLYQRQELQKVRLVDGDSLFVDTDFELTKAQAYFAEQIRLSEFRQAARVQALNELQAAVGLRRAALGESRDNYRARAEFDAVDRDYVYLTGEVVKQSRFPLPLGRKANLADALYAEGGFATETANPSQIYVLRGSPDPADFGAVTAWHLDARNAANFTLATRLELRPNDVVFIAEQPITRWNRVVQQIVPSLLTTAASAAAN</sequence>
<gene>
    <name evidence="18" type="ORF">BV394_16005</name>
</gene>
<evidence type="ECO:0000256" key="14">
    <source>
        <dbReference type="ARBA" id="ARBA00023288"/>
    </source>
</evidence>
<evidence type="ECO:0000256" key="1">
    <source>
        <dbReference type="ARBA" id="ARBA00004571"/>
    </source>
</evidence>
<organism evidence="18">
    <name type="scientific">Brevirhabdus pacifica</name>
    <dbReference type="NCBI Taxonomy" id="1267768"/>
    <lineage>
        <taxon>Bacteria</taxon>
        <taxon>Pseudomonadati</taxon>
        <taxon>Pseudomonadota</taxon>
        <taxon>Alphaproteobacteria</taxon>
        <taxon>Rhodobacterales</taxon>
        <taxon>Paracoccaceae</taxon>
        <taxon>Brevirhabdus</taxon>
    </lineage>
</organism>
<dbReference type="Gene3D" id="3.30.1950.10">
    <property type="entry name" value="wza like domain"/>
    <property type="match status" value="1"/>
</dbReference>
<evidence type="ECO:0000259" key="15">
    <source>
        <dbReference type="Pfam" id="PF02563"/>
    </source>
</evidence>
<accession>A0A1P8QYF1</accession>
<dbReference type="InterPro" id="IPR040716">
    <property type="entry name" value="Wza_C"/>
</dbReference>
<dbReference type="Pfam" id="PF22461">
    <property type="entry name" value="SLBB_2"/>
    <property type="match status" value="2"/>
</dbReference>
<keyword evidence="18" id="KW-0614">Plasmid</keyword>
<feature type="domain" description="Polysaccharide export protein N-terminal" evidence="15">
    <location>
        <begin position="64"/>
        <end position="150"/>
    </location>
</feature>
<dbReference type="OrthoDB" id="9808421at2"/>
<evidence type="ECO:0000313" key="18">
    <source>
        <dbReference type="EMBL" id="APX91428.1"/>
    </source>
</evidence>
<proteinExistence type="inferred from homology"/>
<dbReference type="Pfam" id="PF18412">
    <property type="entry name" value="Wza_C"/>
    <property type="match status" value="1"/>
</dbReference>
<dbReference type="AlphaFoldDB" id="A0A1P8QYF1"/>
<dbReference type="Pfam" id="PF02563">
    <property type="entry name" value="Poly_export"/>
    <property type="match status" value="1"/>
</dbReference>
<feature type="domain" description="Outer-membrane lipoprotein Wza C-terminal" evidence="16">
    <location>
        <begin position="390"/>
        <end position="405"/>
    </location>
</feature>
<keyword evidence="10" id="KW-0626">Porin</keyword>
<feature type="domain" description="SLBB" evidence="17">
    <location>
        <begin position="300"/>
        <end position="386"/>
    </location>
</feature>
<keyword evidence="5 18" id="KW-0762">Sugar transport</keyword>
<evidence type="ECO:0000259" key="17">
    <source>
        <dbReference type="Pfam" id="PF22461"/>
    </source>
</evidence>
<dbReference type="GO" id="GO:0015159">
    <property type="term" value="F:polysaccharide transmembrane transporter activity"/>
    <property type="evidence" value="ECO:0007669"/>
    <property type="project" value="InterPro"/>
</dbReference>
<keyword evidence="6" id="KW-0812">Transmembrane</keyword>
<evidence type="ECO:0000256" key="11">
    <source>
        <dbReference type="ARBA" id="ARBA00023136"/>
    </source>
</evidence>
<evidence type="ECO:0000256" key="12">
    <source>
        <dbReference type="ARBA" id="ARBA00023139"/>
    </source>
</evidence>
<evidence type="ECO:0000256" key="8">
    <source>
        <dbReference type="ARBA" id="ARBA00023047"/>
    </source>
</evidence>
<dbReference type="InterPro" id="IPR054765">
    <property type="entry name" value="SLBB_dom"/>
</dbReference>
<comment type="subcellular location">
    <subcellularLocation>
        <location evidence="1">Cell outer membrane</location>
        <topology evidence="1">Multi-pass membrane protein</topology>
    </subcellularLocation>
</comment>
<dbReference type="Gene3D" id="3.10.560.10">
    <property type="entry name" value="Outer membrane lipoprotein wza domain like"/>
    <property type="match status" value="3"/>
</dbReference>
<dbReference type="InterPro" id="IPR049712">
    <property type="entry name" value="Poly_export"/>
</dbReference>
<keyword evidence="11" id="KW-0472">Membrane</keyword>
<evidence type="ECO:0000256" key="13">
    <source>
        <dbReference type="ARBA" id="ARBA00023237"/>
    </source>
</evidence>
<evidence type="ECO:0000256" key="3">
    <source>
        <dbReference type="ARBA" id="ARBA00022448"/>
    </source>
</evidence>
<dbReference type="GO" id="GO:0046930">
    <property type="term" value="C:pore complex"/>
    <property type="evidence" value="ECO:0007669"/>
    <property type="project" value="UniProtKB-KW"/>
</dbReference>
<keyword evidence="3" id="KW-0813">Transport</keyword>
<evidence type="ECO:0000256" key="9">
    <source>
        <dbReference type="ARBA" id="ARBA00023065"/>
    </source>
</evidence>
<dbReference type="GO" id="GO:0015288">
    <property type="term" value="F:porin activity"/>
    <property type="evidence" value="ECO:0007669"/>
    <property type="project" value="UniProtKB-KW"/>
</dbReference>
<keyword evidence="14" id="KW-0449">Lipoprotein</keyword>
<evidence type="ECO:0000259" key="16">
    <source>
        <dbReference type="Pfam" id="PF18412"/>
    </source>
</evidence>
<dbReference type="GO" id="GO:0009279">
    <property type="term" value="C:cell outer membrane"/>
    <property type="evidence" value="ECO:0007669"/>
    <property type="project" value="UniProtKB-SubCell"/>
</dbReference>
<evidence type="ECO:0000256" key="5">
    <source>
        <dbReference type="ARBA" id="ARBA00022597"/>
    </source>
</evidence>
<geneLocation type="plasmid" evidence="18">
    <name>unnamed</name>
</geneLocation>
<protein>
    <submittedName>
        <fullName evidence="18">Sugar transporter</fullName>
    </submittedName>
</protein>
<name>A0A1P8QYF1_9RHOB</name>
<evidence type="ECO:0000256" key="10">
    <source>
        <dbReference type="ARBA" id="ARBA00023114"/>
    </source>
</evidence>
<keyword evidence="7" id="KW-0732">Signal</keyword>
<dbReference type="PANTHER" id="PTHR33619">
    <property type="entry name" value="POLYSACCHARIDE EXPORT PROTEIN GFCE-RELATED"/>
    <property type="match status" value="1"/>
</dbReference>
<dbReference type="PANTHER" id="PTHR33619:SF3">
    <property type="entry name" value="POLYSACCHARIDE EXPORT PROTEIN GFCE-RELATED"/>
    <property type="match status" value="1"/>
</dbReference>
<dbReference type="GO" id="GO:0006811">
    <property type="term" value="P:monoatomic ion transport"/>
    <property type="evidence" value="ECO:0007669"/>
    <property type="project" value="UniProtKB-KW"/>
</dbReference>
<dbReference type="EMBL" id="CP019127">
    <property type="protein sequence ID" value="APX91428.1"/>
    <property type="molecule type" value="Genomic_DNA"/>
</dbReference>
<comment type="similarity">
    <text evidence="2">Belongs to the BexD/CtrA/VexA family.</text>
</comment>
<dbReference type="InterPro" id="IPR003715">
    <property type="entry name" value="Poly_export_N"/>
</dbReference>
<evidence type="ECO:0000256" key="2">
    <source>
        <dbReference type="ARBA" id="ARBA00009450"/>
    </source>
</evidence>
<feature type="domain" description="SLBB" evidence="17">
    <location>
        <begin position="156"/>
        <end position="234"/>
    </location>
</feature>
<reference evidence="18" key="1">
    <citation type="submission" date="2017-01" db="EMBL/GenBank/DDBJ databases">
        <title>Genomic analysis of Xuhuaishuia manganoxidans DY6-4.</title>
        <authorList>
            <person name="Wang X."/>
        </authorList>
    </citation>
    <scope>NUCLEOTIDE SEQUENCE</scope>
    <source>
        <strain evidence="18">DY6-4</strain>
        <plasmid evidence="18">unnamed</plasmid>
    </source>
</reference>
<keyword evidence="9" id="KW-0406">Ion transport</keyword>
<keyword evidence="12" id="KW-0564">Palmitate</keyword>
<evidence type="ECO:0000256" key="6">
    <source>
        <dbReference type="ARBA" id="ARBA00022692"/>
    </source>
</evidence>